<dbReference type="InterPro" id="IPR050300">
    <property type="entry name" value="GDXG_lipolytic_enzyme"/>
</dbReference>
<accession>A0A9Q8LGE0</accession>
<dbReference type="InterPro" id="IPR029058">
    <property type="entry name" value="AB_hydrolase_fold"/>
</dbReference>
<keyword evidence="4" id="KW-1185">Reference proteome</keyword>
<dbReference type="PANTHER" id="PTHR48081:SF8">
    <property type="entry name" value="ALPHA_BETA HYDROLASE FOLD-3 DOMAIN-CONTAINING PROTEIN-RELATED"/>
    <property type="match status" value="1"/>
</dbReference>
<dbReference type="GO" id="GO:0016787">
    <property type="term" value="F:hydrolase activity"/>
    <property type="evidence" value="ECO:0007669"/>
    <property type="project" value="UniProtKB-KW"/>
</dbReference>
<evidence type="ECO:0000256" key="1">
    <source>
        <dbReference type="ARBA" id="ARBA00022801"/>
    </source>
</evidence>
<dbReference type="Gene3D" id="3.40.50.1820">
    <property type="entry name" value="alpha/beta hydrolase"/>
    <property type="match status" value="1"/>
</dbReference>
<reference evidence="3" key="2">
    <citation type="journal article" date="2022" name="Microb. Genom.">
        <title>A chromosome-scale genome assembly of the tomato pathogen Cladosporium fulvum reveals a compartmentalized genome architecture and the presence of a dispensable chromosome.</title>
        <authorList>
            <person name="Zaccaron A.Z."/>
            <person name="Chen L.H."/>
            <person name="Samaras A."/>
            <person name="Stergiopoulos I."/>
        </authorList>
    </citation>
    <scope>NUCLEOTIDE SEQUENCE</scope>
    <source>
        <strain evidence="3">Race5_Kim</strain>
    </source>
</reference>
<dbReference type="AlphaFoldDB" id="A0A9Q8LGE0"/>
<proteinExistence type="predicted"/>
<dbReference type="RefSeq" id="XP_047761502.1">
    <property type="nucleotide sequence ID" value="XM_047903487.1"/>
</dbReference>
<dbReference type="EMBL" id="CP090166">
    <property type="protein sequence ID" value="UJO17136.1"/>
    <property type="molecule type" value="Genomic_DNA"/>
</dbReference>
<organism evidence="3 4">
    <name type="scientific">Passalora fulva</name>
    <name type="common">Tomato leaf mold</name>
    <name type="synonym">Cladosporium fulvum</name>
    <dbReference type="NCBI Taxonomy" id="5499"/>
    <lineage>
        <taxon>Eukaryota</taxon>
        <taxon>Fungi</taxon>
        <taxon>Dikarya</taxon>
        <taxon>Ascomycota</taxon>
        <taxon>Pezizomycotina</taxon>
        <taxon>Dothideomycetes</taxon>
        <taxon>Dothideomycetidae</taxon>
        <taxon>Mycosphaerellales</taxon>
        <taxon>Mycosphaerellaceae</taxon>
        <taxon>Fulvia</taxon>
    </lineage>
</organism>
<dbReference type="SUPFAM" id="SSF53474">
    <property type="entry name" value="alpha/beta-Hydrolases"/>
    <property type="match status" value="1"/>
</dbReference>
<keyword evidence="1 3" id="KW-0378">Hydrolase</keyword>
<dbReference type="Proteomes" id="UP000756132">
    <property type="component" value="Chromosome 4"/>
</dbReference>
<name>A0A9Q8LGE0_PASFU</name>
<protein>
    <submittedName>
        <fullName evidence="3">AB hydrolase superfamily protein</fullName>
    </submittedName>
</protein>
<sequence length="342" mass="37927">MPFILNDPKTWPTTAKSDPEYDAAIKAIGGAPDMGKFPSIAAMRQFIEDNKANMVATHEPIPNVKEEDRHITMRDGQQIAVRIHGPEKPAAGRSPLGVVYHGGGWCIGGLINEELLCRLMVSKYNMVVVNVDYRLGPEHKFPTGHHDCYDATKWAAENASSLGADPSKGFIIGGTSAGGNITAAVSHLWRDEGLTPKITGCHLMIPMVCADSFHPKDKDLASWGQLEFAPILSHAACKLFLDNYIPNIEDRGNQLFSPYLWKTGHKDLPAQYFQICGMDPLRDEALLYERHLREKEGTKTKVDMYEGVPHGFWSLFPQLEGSKKFVKESVDGVGWLLEQGKQ</sequence>
<dbReference type="KEGG" id="ffu:CLAFUR5_04339"/>
<dbReference type="InterPro" id="IPR013094">
    <property type="entry name" value="AB_hydrolase_3"/>
</dbReference>
<dbReference type="Pfam" id="PF07859">
    <property type="entry name" value="Abhydrolase_3"/>
    <property type="match status" value="1"/>
</dbReference>
<feature type="domain" description="Alpha/beta hydrolase fold-3" evidence="2">
    <location>
        <begin position="98"/>
        <end position="313"/>
    </location>
</feature>
<reference evidence="3" key="1">
    <citation type="submission" date="2021-12" db="EMBL/GenBank/DDBJ databases">
        <authorList>
            <person name="Zaccaron A."/>
            <person name="Stergiopoulos I."/>
        </authorList>
    </citation>
    <scope>NUCLEOTIDE SEQUENCE</scope>
    <source>
        <strain evidence="3">Race5_Kim</strain>
    </source>
</reference>
<evidence type="ECO:0000259" key="2">
    <source>
        <dbReference type="Pfam" id="PF07859"/>
    </source>
</evidence>
<dbReference type="PANTHER" id="PTHR48081">
    <property type="entry name" value="AB HYDROLASE SUPERFAMILY PROTEIN C4A8.06C"/>
    <property type="match status" value="1"/>
</dbReference>
<dbReference type="OMA" id="SEQEIHI"/>
<evidence type="ECO:0000313" key="4">
    <source>
        <dbReference type="Proteomes" id="UP000756132"/>
    </source>
</evidence>
<dbReference type="OrthoDB" id="408631at2759"/>
<evidence type="ECO:0000313" key="3">
    <source>
        <dbReference type="EMBL" id="UJO17136.1"/>
    </source>
</evidence>
<gene>
    <name evidence="3" type="ORF">CLAFUR5_04339</name>
</gene>
<dbReference type="GeneID" id="71984217"/>